<evidence type="ECO:0000256" key="7">
    <source>
        <dbReference type="NCBIfam" id="TIGR02967"/>
    </source>
</evidence>
<name>A0ABT3R5U3_9HYPH</name>
<evidence type="ECO:0000256" key="2">
    <source>
        <dbReference type="ARBA" id="ARBA00006745"/>
    </source>
</evidence>
<dbReference type="PANTHER" id="PTHR11271:SF6">
    <property type="entry name" value="GUANINE DEAMINASE"/>
    <property type="match status" value="1"/>
</dbReference>
<dbReference type="NCBIfam" id="TIGR02967">
    <property type="entry name" value="guan_deamin"/>
    <property type="match status" value="1"/>
</dbReference>
<feature type="domain" description="Amidohydrolase-related" evidence="9">
    <location>
        <begin position="69"/>
        <end position="428"/>
    </location>
</feature>
<dbReference type="PANTHER" id="PTHR11271">
    <property type="entry name" value="GUANINE DEAMINASE"/>
    <property type="match status" value="1"/>
</dbReference>
<protein>
    <recommendedName>
        <fullName evidence="3 7">Guanine deaminase</fullName>
        <shortName evidence="8">Guanase</shortName>
        <ecNumber evidence="3 7">3.5.4.3</ecNumber>
    </recommendedName>
    <alternativeName>
        <fullName evidence="8">Guanine aminohydrolase</fullName>
    </alternativeName>
</protein>
<dbReference type="InterPro" id="IPR006680">
    <property type="entry name" value="Amidohydro-rel"/>
</dbReference>
<dbReference type="Proteomes" id="UP001300261">
    <property type="component" value="Unassembled WGS sequence"/>
</dbReference>
<gene>
    <name evidence="10" type="primary">guaD</name>
    <name evidence="10" type="ORF">ON753_20100</name>
</gene>
<evidence type="ECO:0000313" key="10">
    <source>
        <dbReference type="EMBL" id="MCX2724647.1"/>
    </source>
</evidence>
<comment type="pathway">
    <text evidence="1 8">Purine metabolism; guanine degradation; xanthine from guanine: step 1/1.</text>
</comment>
<evidence type="ECO:0000313" key="11">
    <source>
        <dbReference type="Proteomes" id="UP001300261"/>
    </source>
</evidence>
<evidence type="ECO:0000256" key="8">
    <source>
        <dbReference type="RuleBase" id="RU366009"/>
    </source>
</evidence>
<dbReference type="Gene3D" id="2.30.40.10">
    <property type="entry name" value="Urease, subunit C, domain 1"/>
    <property type="match status" value="1"/>
</dbReference>
<evidence type="ECO:0000256" key="4">
    <source>
        <dbReference type="ARBA" id="ARBA00022723"/>
    </source>
</evidence>
<comment type="function">
    <text evidence="8">Catalyzes the hydrolytic deamination of guanine, producing xanthine and ammonia.</text>
</comment>
<dbReference type="InterPro" id="IPR014311">
    <property type="entry name" value="Guanine_deaminase"/>
</dbReference>
<dbReference type="InterPro" id="IPR051607">
    <property type="entry name" value="Metallo-dep_hydrolases"/>
</dbReference>
<comment type="cofactor">
    <cofactor evidence="8">
        <name>Zn(2+)</name>
        <dbReference type="ChEBI" id="CHEBI:29105"/>
    </cofactor>
    <text evidence="8">Binds 1 zinc ion per subunit.</text>
</comment>
<keyword evidence="11" id="KW-1185">Reference proteome</keyword>
<dbReference type="InterPro" id="IPR032466">
    <property type="entry name" value="Metal_Hydrolase"/>
</dbReference>
<keyword evidence="5 8" id="KW-0378">Hydrolase</keyword>
<proteinExistence type="inferred from homology"/>
<evidence type="ECO:0000259" key="9">
    <source>
        <dbReference type="Pfam" id="PF01979"/>
    </source>
</evidence>
<dbReference type="NCBIfam" id="NF006679">
    <property type="entry name" value="PRK09228.1"/>
    <property type="match status" value="1"/>
</dbReference>
<keyword evidence="4 8" id="KW-0479">Metal-binding</keyword>
<dbReference type="GO" id="GO:0008892">
    <property type="term" value="F:guanine deaminase activity"/>
    <property type="evidence" value="ECO:0007669"/>
    <property type="project" value="UniProtKB-EC"/>
</dbReference>
<evidence type="ECO:0000256" key="5">
    <source>
        <dbReference type="ARBA" id="ARBA00022801"/>
    </source>
</evidence>
<dbReference type="InterPro" id="IPR011059">
    <property type="entry name" value="Metal-dep_hydrolase_composite"/>
</dbReference>
<dbReference type="SUPFAM" id="SSF51338">
    <property type="entry name" value="Composite domain of metallo-dependent hydrolases"/>
    <property type="match status" value="2"/>
</dbReference>
<organism evidence="10 11">
    <name type="scientific">Roseibium salinum</name>
    <dbReference type="NCBI Taxonomy" id="1604349"/>
    <lineage>
        <taxon>Bacteria</taxon>
        <taxon>Pseudomonadati</taxon>
        <taxon>Pseudomonadota</taxon>
        <taxon>Alphaproteobacteria</taxon>
        <taxon>Hyphomicrobiales</taxon>
        <taxon>Stappiaceae</taxon>
        <taxon>Roseibium</taxon>
    </lineage>
</organism>
<evidence type="ECO:0000256" key="1">
    <source>
        <dbReference type="ARBA" id="ARBA00004984"/>
    </source>
</evidence>
<evidence type="ECO:0000256" key="6">
    <source>
        <dbReference type="ARBA" id="ARBA00022833"/>
    </source>
</evidence>
<dbReference type="Pfam" id="PF01979">
    <property type="entry name" value="Amidohydro_1"/>
    <property type="match status" value="1"/>
</dbReference>
<dbReference type="RefSeq" id="WP_265964824.1">
    <property type="nucleotide sequence ID" value="NZ_JAPEVI010000003.1"/>
</dbReference>
<comment type="catalytic activity">
    <reaction evidence="8">
        <text>guanine + H2O + H(+) = xanthine + NH4(+)</text>
        <dbReference type="Rhea" id="RHEA:14665"/>
        <dbReference type="ChEBI" id="CHEBI:15377"/>
        <dbReference type="ChEBI" id="CHEBI:15378"/>
        <dbReference type="ChEBI" id="CHEBI:16235"/>
        <dbReference type="ChEBI" id="CHEBI:17712"/>
        <dbReference type="ChEBI" id="CHEBI:28938"/>
        <dbReference type="EC" id="3.5.4.3"/>
    </reaction>
</comment>
<dbReference type="EMBL" id="JAPEVI010000003">
    <property type="protein sequence ID" value="MCX2724647.1"/>
    <property type="molecule type" value="Genomic_DNA"/>
</dbReference>
<reference evidence="10 11" key="1">
    <citation type="journal article" date="2016" name="Int. J. Syst. Evol. Microbiol.">
        <title>Labrenzia salina sp. nov., isolated from the rhizosphere of the halophyte Arthrocnemum macrostachyum.</title>
        <authorList>
            <person name="Camacho M."/>
            <person name="Redondo-Gomez S."/>
            <person name="Rodriguez-Llorente I."/>
            <person name="Rohde M."/>
            <person name="Sproer C."/>
            <person name="Schumann P."/>
            <person name="Klenk H.P."/>
            <person name="Montero-Calasanz M.D.C."/>
        </authorList>
    </citation>
    <scope>NUCLEOTIDE SEQUENCE [LARGE SCALE GENOMIC DNA]</scope>
    <source>
        <strain evidence="10 11">DSM 29163</strain>
    </source>
</reference>
<dbReference type="EC" id="3.5.4.3" evidence="3 7"/>
<comment type="similarity">
    <text evidence="2 8">Belongs to the metallo-dependent hydrolases superfamily. ATZ/TRZ family.</text>
</comment>
<comment type="caution">
    <text evidence="10">The sequence shown here is derived from an EMBL/GenBank/DDBJ whole genome shotgun (WGS) entry which is preliminary data.</text>
</comment>
<dbReference type="SUPFAM" id="SSF51556">
    <property type="entry name" value="Metallo-dependent hydrolases"/>
    <property type="match status" value="1"/>
</dbReference>
<dbReference type="Gene3D" id="3.20.20.140">
    <property type="entry name" value="Metal-dependent hydrolases"/>
    <property type="match status" value="1"/>
</dbReference>
<accession>A0ABT3R5U3</accession>
<evidence type="ECO:0000256" key="3">
    <source>
        <dbReference type="ARBA" id="ARBA00012781"/>
    </source>
</evidence>
<sequence>MQPDRLLLRGRLLSFRSEPQGPDDTASFDYIEDGALLIENGMIRRRGSYPDLTAEAGDAEIADHRPKLLMAGFIDTHIHFPQVQVVASWGAQLLDWLSTYTFPEETRFAGEGHASAMAGRFFDLVINHGTTTCVAYCSVHKTSANAYFEEAERRNMRVVGGKVLMDRNAPDGLRDTPQSGYDDSKELIARWHGRGRAHYAITPRFAITSTPEQMEMAGALATEHPDCFVQTHLSENRNEIAYTLELYPQARDYLDVYQAYGLVGARMLLGHSIHLEPREIDALAETGARPVFCPTSNLFLGSGLFDDAGLRARGIVNAIATDIGAGTSYSMLQTLNEGYKILQLQDQKLHPLRAFHWITRGNAVALGLEDRIGTLDEGTEADVVVLDSRTTDAMALRMERAGTLSEELFVLQMLGDDRAIEEVYVAGRPQKGAIGRLPPRREKSPRELVAAV</sequence>
<keyword evidence="6 8" id="KW-0862">Zinc</keyword>